<sequence length="87" mass="9562">MARQRSPSPDPPTKVRAKVRAKARIKTSAKVTVKATASGQMPRGPWTDEEEQIWREVVVAVLRAPLLPTLRADGRLAHRCIGSHLSA</sequence>
<comment type="caution">
    <text evidence="2">The sequence shown here is derived from an EMBL/GenBank/DDBJ whole genome shotgun (WGS) entry which is preliminary data.</text>
</comment>
<evidence type="ECO:0000256" key="1">
    <source>
        <dbReference type="SAM" id="MobiDB-lite"/>
    </source>
</evidence>
<name>A0AAD3TSB7_9TREE</name>
<feature type="region of interest" description="Disordered" evidence="1">
    <location>
        <begin position="1"/>
        <end position="47"/>
    </location>
</feature>
<accession>A0AAD3TSB7</accession>
<proteinExistence type="predicted"/>
<reference evidence="2" key="2">
    <citation type="submission" date="2023-06" db="EMBL/GenBank/DDBJ databases">
        <authorList>
            <person name="Kobayashi Y."/>
            <person name="Kayamori A."/>
            <person name="Aoki K."/>
            <person name="Shiwa Y."/>
            <person name="Fujita N."/>
            <person name="Sugita T."/>
            <person name="Iwasaki W."/>
            <person name="Tanaka N."/>
            <person name="Takashima M."/>
        </authorList>
    </citation>
    <scope>NUCLEOTIDE SEQUENCE</scope>
    <source>
        <strain evidence="2">HIS016</strain>
    </source>
</reference>
<dbReference type="AlphaFoldDB" id="A0AAD3TSB7"/>
<feature type="compositionally biased region" description="Basic residues" evidence="1">
    <location>
        <begin position="15"/>
        <end position="27"/>
    </location>
</feature>
<gene>
    <name evidence="2" type="ORF">CspeluHIS016_0209910</name>
</gene>
<protein>
    <submittedName>
        <fullName evidence="2">Uncharacterized protein</fullName>
    </submittedName>
</protein>
<evidence type="ECO:0000313" key="2">
    <source>
        <dbReference type="EMBL" id="GMK55935.1"/>
    </source>
</evidence>
<keyword evidence="3" id="KW-1185">Reference proteome</keyword>
<reference evidence="2" key="1">
    <citation type="journal article" date="2023" name="BMC Genomics">
        <title>Chromosome-level genome assemblies of Cutaneotrichosporon spp. (Trichosporonales, Basidiomycota) reveal imbalanced evolution between nucleotide sequences and chromosome synteny.</title>
        <authorList>
            <person name="Kobayashi Y."/>
            <person name="Kayamori A."/>
            <person name="Aoki K."/>
            <person name="Shiwa Y."/>
            <person name="Matsutani M."/>
            <person name="Fujita N."/>
            <person name="Sugita T."/>
            <person name="Iwasaki W."/>
            <person name="Tanaka N."/>
            <person name="Takashima M."/>
        </authorList>
    </citation>
    <scope>NUCLEOTIDE SEQUENCE</scope>
    <source>
        <strain evidence="2">HIS016</strain>
    </source>
</reference>
<organism evidence="2 3">
    <name type="scientific">Cutaneotrichosporon spelunceum</name>
    <dbReference type="NCBI Taxonomy" id="1672016"/>
    <lineage>
        <taxon>Eukaryota</taxon>
        <taxon>Fungi</taxon>
        <taxon>Dikarya</taxon>
        <taxon>Basidiomycota</taxon>
        <taxon>Agaricomycotina</taxon>
        <taxon>Tremellomycetes</taxon>
        <taxon>Trichosporonales</taxon>
        <taxon>Trichosporonaceae</taxon>
        <taxon>Cutaneotrichosporon</taxon>
    </lineage>
</organism>
<dbReference type="EMBL" id="BTCM01000002">
    <property type="protein sequence ID" value="GMK55935.1"/>
    <property type="molecule type" value="Genomic_DNA"/>
</dbReference>
<dbReference type="Proteomes" id="UP001222932">
    <property type="component" value="Unassembled WGS sequence"/>
</dbReference>
<evidence type="ECO:0000313" key="3">
    <source>
        <dbReference type="Proteomes" id="UP001222932"/>
    </source>
</evidence>